<gene>
    <name evidence="3" type="ORF">PCASD_06322</name>
</gene>
<dbReference type="Proteomes" id="UP000235392">
    <property type="component" value="Unassembled WGS sequence"/>
</dbReference>
<feature type="region of interest" description="Disordered" evidence="1">
    <location>
        <begin position="36"/>
        <end position="171"/>
    </location>
</feature>
<proteinExistence type="predicted"/>
<feature type="compositionally biased region" description="Basic and acidic residues" evidence="1">
    <location>
        <begin position="162"/>
        <end position="171"/>
    </location>
</feature>
<feature type="signal peptide" evidence="2">
    <location>
        <begin position="1"/>
        <end position="27"/>
    </location>
</feature>
<feature type="chain" id="PRO_5014672422" evidence="2">
    <location>
        <begin position="28"/>
        <end position="409"/>
    </location>
</feature>
<evidence type="ECO:0000256" key="2">
    <source>
        <dbReference type="SAM" id="SignalP"/>
    </source>
</evidence>
<feature type="compositionally biased region" description="Polar residues" evidence="1">
    <location>
        <begin position="51"/>
        <end position="64"/>
    </location>
</feature>
<reference evidence="3 4" key="1">
    <citation type="submission" date="2017-11" db="EMBL/GenBank/DDBJ databases">
        <title>De novo assembly and phasing of dikaryotic genomes from two isolates of Puccinia coronata f. sp. avenae, the causal agent of oat crown rust.</title>
        <authorList>
            <person name="Miller M.E."/>
            <person name="Zhang Y."/>
            <person name="Omidvar V."/>
            <person name="Sperschneider J."/>
            <person name="Schwessinger B."/>
            <person name="Raley C."/>
            <person name="Palmer J.M."/>
            <person name="Garnica D."/>
            <person name="Upadhyaya N."/>
            <person name="Rathjen J."/>
            <person name="Taylor J.M."/>
            <person name="Park R.F."/>
            <person name="Dodds P.N."/>
            <person name="Hirsch C.D."/>
            <person name="Kianian S.F."/>
            <person name="Figueroa M."/>
        </authorList>
    </citation>
    <scope>NUCLEOTIDE SEQUENCE [LARGE SCALE GENOMIC DNA]</scope>
    <source>
        <strain evidence="3">12SD80</strain>
    </source>
</reference>
<sequence length="409" mass="46328">MKRHFIRCFYLTFLLVDRGLLDPQVLGSVSGRHVHLDLNAEPPPEEEPPITTHSTATSPATNVSAFRGNYHPFGEVKSSTASSSTRPTRDTIPSSISPTGSRKRTGNIHTEQRISKFPLGTKINSNPSEPQAGGASKDGKNIIDNLEASEKDSFDFQHQNSRQRESTQEKGHVKCFSLSNWNYVILEQDQDTSNDKNYEFLKIHNQKELFDYLNQFNPPEPARENFWIDRSHESEFIRTHSLDRKKHLHRYLDEMTKDQRNSAIQAVVVKIYDKNIHLEESMGFLEEIKLSPVPVRQGGILLGKQVQSLPVRRGGILLRYSLGLLRRIESSSAGGYRLCWLAQGNSSSAGVYRMYRMVKEESCQTGRHSLYRLAEEECSTAGGYSPSLSSADRYSLYPPAEDEFSLASW</sequence>
<comment type="caution">
    <text evidence="3">The sequence shown here is derived from an EMBL/GenBank/DDBJ whole genome shotgun (WGS) entry which is preliminary data.</text>
</comment>
<organism evidence="3 4">
    <name type="scientific">Puccinia coronata f. sp. avenae</name>
    <dbReference type="NCBI Taxonomy" id="200324"/>
    <lineage>
        <taxon>Eukaryota</taxon>
        <taxon>Fungi</taxon>
        <taxon>Dikarya</taxon>
        <taxon>Basidiomycota</taxon>
        <taxon>Pucciniomycotina</taxon>
        <taxon>Pucciniomycetes</taxon>
        <taxon>Pucciniales</taxon>
        <taxon>Pucciniaceae</taxon>
        <taxon>Puccinia</taxon>
    </lineage>
</organism>
<name>A0A2N5V978_9BASI</name>
<dbReference type="AlphaFoldDB" id="A0A2N5V978"/>
<evidence type="ECO:0000313" key="3">
    <source>
        <dbReference type="EMBL" id="PLW46476.1"/>
    </source>
</evidence>
<evidence type="ECO:0000256" key="1">
    <source>
        <dbReference type="SAM" id="MobiDB-lite"/>
    </source>
</evidence>
<protein>
    <submittedName>
        <fullName evidence="3">Uncharacterized protein</fullName>
    </submittedName>
</protein>
<evidence type="ECO:0000313" key="4">
    <source>
        <dbReference type="Proteomes" id="UP000235392"/>
    </source>
</evidence>
<keyword evidence="2" id="KW-0732">Signal</keyword>
<dbReference type="EMBL" id="PGCI01000039">
    <property type="protein sequence ID" value="PLW46476.1"/>
    <property type="molecule type" value="Genomic_DNA"/>
</dbReference>
<accession>A0A2N5V978</accession>